<dbReference type="InterPro" id="IPR051257">
    <property type="entry name" value="Diverse_CBS-Domain"/>
</dbReference>
<evidence type="ECO:0000256" key="1">
    <source>
        <dbReference type="ARBA" id="ARBA00023122"/>
    </source>
</evidence>
<dbReference type="PROSITE" id="PS51371">
    <property type="entry name" value="CBS"/>
    <property type="match status" value="2"/>
</dbReference>
<dbReference type="EMBL" id="JAVDWE010000019">
    <property type="protein sequence ID" value="MDR7097093.1"/>
    <property type="molecule type" value="Genomic_DNA"/>
</dbReference>
<organism evidence="5 6">
    <name type="scientific">Hydrogenophaga laconesensis</name>
    <dbReference type="NCBI Taxonomy" id="1805971"/>
    <lineage>
        <taxon>Bacteria</taxon>
        <taxon>Pseudomonadati</taxon>
        <taxon>Pseudomonadota</taxon>
        <taxon>Betaproteobacteria</taxon>
        <taxon>Burkholderiales</taxon>
        <taxon>Comamonadaceae</taxon>
        <taxon>Hydrogenophaga</taxon>
    </lineage>
</organism>
<dbReference type="InterPro" id="IPR000644">
    <property type="entry name" value="CBS_dom"/>
</dbReference>
<sequence>MKSVKDVMTSGVRTLNPRDTVALAAQAMEELDIGAVPVCDGQRIVGMVTDRDIVVRGVAQELPASTPLEAVMSAEVEWVFEDEDVDQVAAKMQQRQIRRLPVVDRDKRLVGILSLGDLAAKGHAKEAGHALADISEPARPTRSGQSAASGPAGGGETH</sequence>
<proteinExistence type="predicted"/>
<dbReference type="PANTHER" id="PTHR43080:SF2">
    <property type="entry name" value="CBS DOMAIN-CONTAINING PROTEIN"/>
    <property type="match status" value="1"/>
</dbReference>
<keyword evidence="6" id="KW-1185">Reference proteome</keyword>
<dbReference type="Proteomes" id="UP001265550">
    <property type="component" value="Unassembled WGS sequence"/>
</dbReference>
<dbReference type="CDD" id="cd04622">
    <property type="entry name" value="CBS_pair_HRP1_like"/>
    <property type="match status" value="1"/>
</dbReference>
<dbReference type="Pfam" id="PF00571">
    <property type="entry name" value="CBS"/>
    <property type="match status" value="2"/>
</dbReference>
<feature type="domain" description="CBS" evidence="4">
    <location>
        <begin position="72"/>
        <end position="131"/>
    </location>
</feature>
<evidence type="ECO:0000259" key="4">
    <source>
        <dbReference type="PROSITE" id="PS51371"/>
    </source>
</evidence>
<dbReference type="PANTHER" id="PTHR43080">
    <property type="entry name" value="CBS DOMAIN-CONTAINING PROTEIN CBSX3, MITOCHONDRIAL"/>
    <property type="match status" value="1"/>
</dbReference>
<comment type="caution">
    <text evidence="5">The sequence shown here is derived from an EMBL/GenBank/DDBJ whole genome shotgun (WGS) entry which is preliminary data.</text>
</comment>
<accession>A0ABU1VIT3</accession>
<dbReference type="Gene3D" id="3.10.580.10">
    <property type="entry name" value="CBS-domain"/>
    <property type="match status" value="1"/>
</dbReference>
<evidence type="ECO:0000256" key="2">
    <source>
        <dbReference type="PROSITE-ProRule" id="PRU00703"/>
    </source>
</evidence>
<evidence type="ECO:0000313" key="6">
    <source>
        <dbReference type="Proteomes" id="UP001265550"/>
    </source>
</evidence>
<gene>
    <name evidence="5" type="ORF">J2X09_004866</name>
</gene>
<reference evidence="5 6" key="1">
    <citation type="submission" date="2023-07" db="EMBL/GenBank/DDBJ databases">
        <title>Sorghum-associated microbial communities from plants grown in Nebraska, USA.</title>
        <authorList>
            <person name="Schachtman D."/>
        </authorList>
    </citation>
    <scope>NUCLEOTIDE SEQUENCE [LARGE SCALE GENOMIC DNA]</scope>
    <source>
        <strain evidence="5 6">BE240</strain>
    </source>
</reference>
<dbReference type="RefSeq" id="WP_204735514.1">
    <property type="nucleotide sequence ID" value="NZ_JAVDWE010000019.1"/>
</dbReference>
<feature type="region of interest" description="Disordered" evidence="3">
    <location>
        <begin position="129"/>
        <end position="158"/>
    </location>
</feature>
<name>A0ABU1VIT3_9BURK</name>
<dbReference type="InterPro" id="IPR046342">
    <property type="entry name" value="CBS_dom_sf"/>
</dbReference>
<protein>
    <submittedName>
        <fullName evidence="5">CBS domain-containing protein</fullName>
    </submittedName>
</protein>
<dbReference type="SMART" id="SM00116">
    <property type="entry name" value="CBS"/>
    <property type="match status" value="2"/>
</dbReference>
<keyword evidence="1 2" id="KW-0129">CBS domain</keyword>
<evidence type="ECO:0000313" key="5">
    <source>
        <dbReference type="EMBL" id="MDR7097093.1"/>
    </source>
</evidence>
<evidence type="ECO:0000256" key="3">
    <source>
        <dbReference type="SAM" id="MobiDB-lite"/>
    </source>
</evidence>
<dbReference type="SUPFAM" id="SSF54631">
    <property type="entry name" value="CBS-domain pair"/>
    <property type="match status" value="1"/>
</dbReference>
<feature type="domain" description="CBS" evidence="4">
    <location>
        <begin position="8"/>
        <end position="65"/>
    </location>
</feature>